<evidence type="ECO:0000256" key="5">
    <source>
        <dbReference type="SAM" id="MobiDB-lite"/>
    </source>
</evidence>
<feature type="region of interest" description="Disordered" evidence="5">
    <location>
        <begin position="321"/>
        <end position="348"/>
    </location>
</feature>
<keyword evidence="2" id="KW-0805">Transcription regulation</keyword>
<dbReference type="InterPro" id="IPR011615">
    <property type="entry name" value="p53_DNA-bd"/>
</dbReference>
<dbReference type="InterPro" id="IPR008967">
    <property type="entry name" value="p53-like_TF_DNA-bd_sf"/>
</dbReference>
<proteinExistence type="predicted"/>
<dbReference type="InterPro" id="IPR012346">
    <property type="entry name" value="p53/RUNT-type_TF_DNA-bd_sf"/>
</dbReference>
<evidence type="ECO:0000256" key="4">
    <source>
        <dbReference type="ARBA" id="ARBA00023242"/>
    </source>
</evidence>
<evidence type="ECO:0000313" key="8">
    <source>
        <dbReference type="WBParaSite" id="TREG1_58120.1"/>
    </source>
</evidence>
<dbReference type="GO" id="GO:0005634">
    <property type="term" value="C:nucleus"/>
    <property type="evidence" value="ECO:0007669"/>
    <property type="project" value="UniProtKB-SubCell"/>
</dbReference>
<keyword evidence="3" id="KW-0804">Transcription</keyword>
<keyword evidence="4" id="KW-0539">Nucleus</keyword>
<evidence type="ECO:0000256" key="3">
    <source>
        <dbReference type="ARBA" id="ARBA00023163"/>
    </source>
</evidence>
<dbReference type="Pfam" id="PF00870">
    <property type="entry name" value="P53"/>
    <property type="match status" value="1"/>
</dbReference>
<sequence length="348" mass="38440">MDVKFSLVDDDKENSSELDVEEVIQNSSIMSRPSTVQFSNKSFNPLCKKHEAQTLSEDQALMGKSFVEILGVNCQYMIGNTIPNCPTGQISVCTSVDVLQLLHQSKPEPPSSSVDSDISQSLLPEVKGLLHCRLSCYNSCFGSTSRGEVDLIITLEAKSNDSHVGEETYKVFGLSKISVRCCSCPARDAKSDCKQSDSPDKNSRRLSLNLSSQSNIRLKNDSSSIRRSCPSKIQKVENINQIDSCSSVIIDGKKYYITVTDDQGVATSNMTMRNSAALISEQWRYSGSHHRKLKQIKKFYKKLECYISDCVSRDMSRKVTDPIVSQGSQDSTSSTSSTSDKQVGTDDI</sequence>
<name>A0AA85JWX2_TRIRE</name>
<evidence type="ECO:0000256" key="2">
    <source>
        <dbReference type="ARBA" id="ARBA00023015"/>
    </source>
</evidence>
<evidence type="ECO:0000259" key="6">
    <source>
        <dbReference type="Pfam" id="PF00870"/>
    </source>
</evidence>
<dbReference type="WBParaSite" id="TREG1_58120.3">
    <property type="protein sequence ID" value="TREG1_58120.3"/>
    <property type="gene ID" value="TREG1_58120"/>
</dbReference>
<dbReference type="WBParaSite" id="TREG1_58120.2">
    <property type="protein sequence ID" value="TREG1_58120.2"/>
    <property type="gene ID" value="TREG1_58120"/>
</dbReference>
<evidence type="ECO:0000313" key="7">
    <source>
        <dbReference type="Proteomes" id="UP000050795"/>
    </source>
</evidence>
<dbReference type="GO" id="GO:0003700">
    <property type="term" value="F:DNA-binding transcription factor activity"/>
    <property type="evidence" value="ECO:0007669"/>
    <property type="project" value="InterPro"/>
</dbReference>
<keyword evidence="7" id="KW-1185">Reference proteome</keyword>
<dbReference type="Proteomes" id="UP000050795">
    <property type="component" value="Unassembled WGS sequence"/>
</dbReference>
<reference evidence="7" key="1">
    <citation type="submission" date="2022-06" db="EMBL/GenBank/DDBJ databases">
        <authorList>
            <person name="Berger JAMES D."/>
            <person name="Berger JAMES D."/>
        </authorList>
    </citation>
    <scope>NUCLEOTIDE SEQUENCE [LARGE SCALE GENOMIC DNA]</scope>
</reference>
<accession>A0AA85JWX2</accession>
<organism evidence="7 8">
    <name type="scientific">Trichobilharzia regenti</name>
    <name type="common">Nasal bird schistosome</name>
    <dbReference type="NCBI Taxonomy" id="157069"/>
    <lineage>
        <taxon>Eukaryota</taxon>
        <taxon>Metazoa</taxon>
        <taxon>Spiralia</taxon>
        <taxon>Lophotrochozoa</taxon>
        <taxon>Platyhelminthes</taxon>
        <taxon>Trematoda</taxon>
        <taxon>Digenea</taxon>
        <taxon>Strigeidida</taxon>
        <taxon>Schistosomatoidea</taxon>
        <taxon>Schistosomatidae</taxon>
        <taxon>Trichobilharzia</taxon>
    </lineage>
</organism>
<evidence type="ECO:0000256" key="1">
    <source>
        <dbReference type="ARBA" id="ARBA00004123"/>
    </source>
</evidence>
<dbReference type="WBParaSite" id="TREG1_58120.1">
    <property type="protein sequence ID" value="TREG1_58120.1"/>
    <property type="gene ID" value="TREG1_58120"/>
</dbReference>
<feature type="domain" description="p53 DNA-binding" evidence="6">
    <location>
        <begin position="131"/>
        <end position="194"/>
    </location>
</feature>
<feature type="compositionally biased region" description="Low complexity" evidence="5">
    <location>
        <begin position="325"/>
        <end position="340"/>
    </location>
</feature>
<dbReference type="AlphaFoldDB" id="A0AA85JWX2"/>
<dbReference type="SUPFAM" id="SSF49417">
    <property type="entry name" value="p53-like transcription factors"/>
    <property type="match status" value="1"/>
</dbReference>
<dbReference type="GO" id="GO:0000976">
    <property type="term" value="F:transcription cis-regulatory region binding"/>
    <property type="evidence" value="ECO:0007669"/>
    <property type="project" value="InterPro"/>
</dbReference>
<dbReference type="Gene3D" id="2.60.40.720">
    <property type="match status" value="1"/>
</dbReference>
<comment type="subcellular location">
    <subcellularLocation>
        <location evidence="1">Nucleus</location>
    </subcellularLocation>
</comment>
<reference evidence="8 9" key="2">
    <citation type="submission" date="2023-11" db="UniProtKB">
        <authorList>
            <consortium name="WormBaseParasite"/>
        </authorList>
    </citation>
    <scope>IDENTIFICATION</scope>
</reference>
<protein>
    <recommendedName>
        <fullName evidence="6">p53 DNA-binding domain-containing protein</fullName>
    </recommendedName>
</protein>
<evidence type="ECO:0000313" key="9">
    <source>
        <dbReference type="WBParaSite" id="TREG1_58120.2"/>
    </source>
</evidence>